<keyword evidence="2" id="KW-1133">Transmembrane helix</keyword>
<dbReference type="AlphaFoldDB" id="A0A4S2N1W8"/>
<evidence type="ECO:0000313" key="3">
    <source>
        <dbReference type="EMBL" id="TGZ82976.1"/>
    </source>
</evidence>
<evidence type="ECO:0000256" key="2">
    <source>
        <dbReference type="SAM" id="Phobius"/>
    </source>
</evidence>
<gene>
    <name evidence="3" type="ORF">EX30DRAFT_145810</name>
</gene>
<proteinExistence type="predicted"/>
<organism evidence="3 4">
    <name type="scientific">Ascodesmis nigricans</name>
    <dbReference type="NCBI Taxonomy" id="341454"/>
    <lineage>
        <taxon>Eukaryota</taxon>
        <taxon>Fungi</taxon>
        <taxon>Dikarya</taxon>
        <taxon>Ascomycota</taxon>
        <taxon>Pezizomycotina</taxon>
        <taxon>Pezizomycetes</taxon>
        <taxon>Pezizales</taxon>
        <taxon>Ascodesmidaceae</taxon>
        <taxon>Ascodesmis</taxon>
    </lineage>
</organism>
<feature type="transmembrane region" description="Helical" evidence="2">
    <location>
        <begin position="446"/>
        <end position="479"/>
    </location>
</feature>
<keyword evidence="2" id="KW-0472">Membrane</keyword>
<evidence type="ECO:0000313" key="4">
    <source>
        <dbReference type="Proteomes" id="UP000298138"/>
    </source>
</evidence>
<dbReference type="Proteomes" id="UP000298138">
    <property type="component" value="Unassembled WGS sequence"/>
</dbReference>
<feature type="transmembrane region" description="Helical" evidence="2">
    <location>
        <begin position="422"/>
        <end position="440"/>
    </location>
</feature>
<feature type="transmembrane region" description="Helical" evidence="2">
    <location>
        <begin position="385"/>
        <end position="410"/>
    </location>
</feature>
<sequence length="533" mass="58919">MHSQQSEARVTSSTITLQVTRSLTLPISPQTVPFNLDFFPFFPSSSQLTAPFCLSTPPSSFDPQCQQEPNPSMSSISFLARITAFLPLSLLTYSQPPTFIPAGVRITTFCLHHLRASPAICLLDLIFLLDSSLHCFLFPTTSSPSRLRHIAASLISTRYGWPLPDTWEASDDWQAAVRKQLADPEEGWKELEKRLERVREQRGKYGGDVGWKRATILVTALAALWRAVNIGMVDGGWVGGIEIASSVIWVLDWVVNEVILVIGLGMPVGQSTSGPISCPPPTLPESLSEKPSSQTEPSSSHLSSPPISLLTPLRTGIHHMLLLYTQFAHHILPTFLLYPFYHRLVFTTTISHVVLMFTWLMPIPRSTPDDPTGSPPYDLFKYQQLGYHLVFDLPLTASLSVIPTACFLRYALSRGFNVRMSSIAWVAVLAGLAPLTVVWVPFVIPIILYFVMVIISAVLGTAVLIVEAALLPIIALAVVRGMVAWVGWGRRIGWRSFQWWWEVGGVPAEGRIWGVEVSAEVVVACWLISNGLV</sequence>
<reference evidence="3 4" key="1">
    <citation type="submission" date="2019-04" db="EMBL/GenBank/DDBJ databases">
        <title>Comparative genomics and transcriptomics to analyze fruiting body development in filamentous ascomycetes.</title>
        <authorList>
            <consortium name="DOE Joint Genome Institute"/>
            <person name="Lutkenhaus R."/>
            <person name="Traeger S."/>
            <person name="Breuer J."/>
            <person name="Kuo A."/>
            <person name="Lipzen A."/>
            <person name="Pangilinan J."/>
            <person name="Dilworth D."/>
            <person name="Sandor L."/>
            <person name="Poggeler S."/>
            <person name="Barry K."/>
            <person name="Grigoriev I.V."/>
            <person name="Nowrousian M."/>
        </authorList>
    </citation>
    <scope>NUCLEOTIDE SEQUENCE [LARGE SCALE GENOMIC DNA]</scope>
    <source>
        <strain evidence="3 4">CBS 389.68</strain>
    </source>
</reference>
<dbReference type="InParanoid" id="A0A4S2N1W8"/>
<feature type="region of interest" description="Disordered" evidence="1">
    <location>
        <begin position="270"/>
        <end position="306"/>
    </location>
</feature>
<evidence type="ECO:0000256" key="1">
    <source>
        <dbReference type="SAM" id="MobiDB-lite"/>
    </source>
</evidence>
<feature type="compositionally biased region" description="Low complexity" evidence="1">
    <location>
        <begin position="289"/>
        <end position="306"/>
    </location>
</feature>
<accession>A0A4S2N1W8</accession>
<name>A0A4S2N1W8_9PEZI</name>
<dbReference type="EMBL" id="ML220114">
    <property type="protein sequence ID" value="TGZ82976.1"/>
    <property type="molecule type" value="Genomic_DNA"/>
</dbReference>
<feature type="transmembrane region" description="Helical" evidence="2">
    <location>
        <begin position="317"/>
        <end position="337"/>
    </location>
</feature>
<feature type="transmembrane region" description="Helical" evidence="2">
    <location>
        <begin position="344"/>
        <end position="365"/>
    </location>
</feature>
<keyword evidence="2" id="KW-0812">Transmembrane</keyword>
<protein>
    <submittedName>
        <fullName evidence="3">Uncharacterized protein</fullName>
    </submittedName>
</protein>
<keyword evidence="4" id="KW-1185">Reference proteome</keyword>